<dbReference type="PROSITE" id="PS51501">
    <property type="entry name" value="ZF_DNL"/>
    <property type="match status" value="1"/>
</dbReference>
<dbReference type="GO" id="GO:0006457">
    <property type="term" value="P:protein folding"/>
    <property type="evidence" value="ECO:0007669"/>
    <property type="project" value="TreeGrafter"/>
</dbReference>
<comment type="caution">
    <text evidence="3">The sequence shown here is derived from an EMBL/GenBank/DDBJ whole genome shotgun (WGS) entry which is preliminary data.</text>
</comment>
<dbReference type="PANTHER" id="PTHR20922">
    <property type="entry name" value="DNL-TYPE ZINC FINGER PROTEIN"/>
    <property type="match status" value="1"/>
</dbReference>
<keyword evidence="1" id="KW-0862">Zinc</keyword>
<reference evidence="3" key="2">
    <citation type="submission" date="2020-08" db="EMBL/GenBank/DDBJ databases">
        <title>Plant Genome Project.</title>
        <authorList>
            <person name="Zhang R.-G."/>
        </authorList>
    </citation>
    <scope>NUCLEOTIDE SEQUENCE</scope>
    <source>
        <strain evidence="3">Huo1</strain>
        <tissue evidence="3">Leaf</tissue>
    </source>
</reference>
<dbReference type="Proteomes" id="UP000298416">
    <property type="component" value="Unassembled WGS sequence"/>
</dbReference>
<dbReference type="AlphaFoldDB" id="A0A8X8ZBX0"/>
<dbReference type="InterPro" id="IPR024158">
    <property type="entry name" value="Mt_import_TIM15"/>
</dbReference>
<evidence type="ECO:0000259" key="2">
    <source>
        <dbReference type="PROSITE" id="PS51501"/>
    </source>
</evidence>
<feature type="domain" description="DNL-type" evidence="2">
    <location>
        <begin position="102"/>
        <end position="172"/>
    </location>
</feature>
<dbReference type="GO" id="GO:0050821">
    <property type="term" value="P:protein stabilization"/>
    <property type="evidence" value="ECO:0007669"/>
    <property type="project" value="TreeGrafter"/>
</dbReference>
<dbReference type="GO" id="GO:0030150">
    <property type="term" value="P:protein import into mitochondrial matrix"/>
    <property type="evidence" value="ECO:0007669"/>
    <property type="project" value="TreeGrafter"/>
</dbReference>
<organism evidence="3">
    <name type="scientific">Salvia splendens</name>
    <name type="common">Scarlet sage</name>
    <dbReference type="NCBI Taxonomy" id="180675"/>
    <lineage>
        <taxon>Eukaryota</taxon>
        <taxon>Viridiplantae</taxon>
        <taxon>Streptophyta</taxon>
        <taxon>Embryophyta</taxon>
        <taxon>Tracheophyta</taxon>
        <taxon>Spermatophyta</taxon>
        <taxon>Magnoliopsida</taxon>
        <taxon>eudicotyledons</taxon>
        <taxon>Gunneridae</taxon>
        <taxon>Pentapetalae</taxon>
        <taxon>asterids</taxon>
        <taxon>lamiids</taxon>
        <taxon>Lamiales</taxon>
        <taxon>Lamiaceae</taxon>
        <taxon>Nepetoideae</taxon>
        <taxon>Mentheae</taxon>
        <taxon>Salviinae</taxon>
        <taxon>Salvia</taxon>
        <taxon>Salvia subgen. Calosphace</taxon>
        <taxon>core Calosphace</taxon>
    </lineage>
</organism>
<accession>A0A8X8ZBX0</accession>
<keyword evidence="1" id="KW-0479">Metal-binding</keyword>
<gene>
    <name evidence="3" type="ORF">SASPL_140444</name>
</gene>
<sequence length="172" mass="19607">MDAVCSLPFVAKAPKFSLPCSQLFIPNFGAKYGDFTFPRSSSVAVRGRRRSMIFYRGNKRTEQCFRVPFISCSMVDGNGEYNEMEQSPSMECQQEGVIDLKLPRRRLLVTFTCDACGVRSQRLINRLAYERGLVYVQCSGCSQYHKLVDNLGLVIEYNLEEEIDLDAKMDQV</sequence>
<dbReference type="GO" id="GO:0008270">
    <property type="term" value="F:zinc ion binding"/>
    <property type="evidence" value="ECO:0007669"/>
    <property type="project" value="UniProtKB-KW"/>
</dbReference>
<proteinExistence type="predicted"/>
<dbReference type="GO" id="GO:0051087">
    <property type="term" value="F:protein-folding chaperone binding"/>
    <property type="evidence" value="ECO:0007669"/>
    <property type="project" value="TreeGrafter"/>
</dbReference>
<evidence type="ECO:0000256" key="1">
    <source>
        <dbReference type="PROSITE-ProRule" id="PRU00834"/>
    </source>
</evidence>
<dbReference type="GO" id="GO:0005739">
    <property type="term" value="C:mitochondrion"/>
    <property type="evidence" value="ECO:0007669"/>
    <property type="project" value="TreeGrafter"/>
</dbReference>
<dbReference type="InterPro" id="IPR007853">
    <property type="entry name" value="Znf_DNL-typ"/>
</dbReference>
<dbReference type="Pfam" id="PF05180">
    <property type="entry name" value="zf-DNL"/>
    <property type="match status" value="1"/>
</dbReference>
<dbReference type="PANTHER" id="PTHR20922:SF19">
    <property type="entry name" value="F24J5.3"/>
    <property type="match status" value="1"/>
</dbReference>
<keyword evidence="4" id="KW-1185">Reference proteome</keyword>
<dbReference type="EMBL" id="PNBA02000015">
    <property type="protein sequence ID" value="KAG6398972.1"/>
    <property type="molecule type" value="Genomic_DNA"/>
</dbReference>
<evidence type="ECO:0000313" key="3">
    <source>
        <dbReference type="EMBL" id="KAG6398972.1"/>
    </source>
</evidence>
<name>A0A8X8ZBX0_SALSN</name>
<reference evidence="3" key="1">
    <citation type="submission" date="2018-01" db="EMBL/GenBank/DDBJ databases">
        <authorList>
            <person name="Mao J.F."/>
        </authorList>
    </citation>
    <scope>NUCLEOTIDE SEQUENCE</scope>
    <source>
        <strain evidence="3">Huo1</strain>
        <tissue evidence="3">Leaf</tissue>
    </source>
</reference>
<keyword evidence="1" id="KW-0863">Zinc-finger</keyword>
<evidence type="ECO:0000313" key="4">
    <source>
        <dbReference type="Proteomes" id="UP000298416"/>
    </source>
</evidence>
<protein>
    <recommendedName>
        <fullName evidence="2">DNL-type domain-containing protein</fullName>
    </recommendedName>
</protein>